<reference evidence="2 3" key="1">
    <citation type="submission" date="2018-07" db="EMBL/GenBank/DDBJ databases">
        <authorList>
            <person name="Zhang Y."/>
            <person name="Wang L."/>
            <person name="Ma S."/>
        </authorList>
    </citation>
    <scope>NUCLEOTIDE SEQUENCE [LARGE SCALE GENOMIC DNA]</scope>
    <source>
        <strain evidence="2 3">4-2</strain>
    </source>
</reference>
<feature type="region of interest" description="Disordered" evidence="1">
    <location>
        <begin position="58"/>
        <end position="89"/>
    </location>
</feature>
<accession>A0A3M0MAC6</accession>
<dbReference type="EMBL" id="QOKZ01000004">
    <property type="protein sequence ID" value="RMC34736.1"/>
    <property type="molecule type" value="Genomic_DNA"/>
</dbReference>
<dbReference type="InterPro" id="IPR014917">
    <property type="entry name" value="DUF1800"/>
</dbReference>
<evidence type="ECO:0000256" key="1">
    <source>
        <dbReference type="SAM" id="MobiDB-lite"/>
    </source>
</evidence>
<proteinExistence type="predicted"/>
<feature type="compositionally biased region" description="Basic and acidic residues" evidence="1">
    <location>
        <begin position="65"/>
        <end position="77"/>
    </location>
</feature>
<dbReference type="Proteomes" id="UP000273516">
    <property type="component" value="Unassembled WGS sequence"/>
</dbReference>
<name>A0A3M0MAC6_9RHOB</name>
<evidence type="ECO:0000313" key="3">
    <source>
        <dbReference type="Proteomes" id="UP000273516"/>
    </source>
</evidence>
<organism evidence="2 3">
    <name type="scientific">Paracoccus alkanivorans</name>
    <dbReference type="NCBI Taxonomy" id="2116655"/>
    <lineage>
        <taxon>Bacteria</taxon>
        <taxon>Pseudomonadati</taxon>
        <taxon>Pseudomonadota</taxon>
        <taxon>Alphaproteobacteria</taxon>
        <taxon>Rhodobacterales</taxon>
        <taxon>Paracoccaceae</taxon>
        <taxon>Paracoccus</taxon>
    </lineage>
</organism>
<gene>
    <name evidence="2" type="ORF">C9E81_11555</name>
</gene>
<protein>
    <submittedName>
        <fullName evidence="2">DUF1800 domain-containing protein</fullName>
    </submittedName>
</protein>
<comment type="caution">
    <text evidence="2">The sequence shown here is derived from an EMBL/GenBank/DDBJ whole genome shotgun (WGS) entry which is preliminary data.</text>
</comment>
<dbReference type="AlphaFoldDB" id="A0A3M0MAC6"/>
<keyword evidence="3" id="KW-1185">Reference proteome</keyword>
<sequence>MVAYPELAAIRLGHGLSSQMPPPSGPDEILASVQAAGPDGETISLNQIRKMRSRLAKLKRNQKKGGKDDKGASEAVKKERRRANQRAQKEALRRIARAVDDPFGFGERLVQFWADHFTIAGNNTDRRLMAAAYVNEAIRPHISGKFADMLFAAETHPGMLVYLNQDRSVGPNSRLARRKKDERTLGLNENLAREMIELHSLGVGADYTQEDVRQLAKLLTGLVYTPRRDKRFQPNRAEPGAETVLGQSYGGDGPAKLRDIRAVIGDLARHPATAQHLARKLVTHFISDEPPQPMVDRLAAVYTDSDGDLSAVNAALVEAPELETHFRSKVRQPFDFIVTSLRGLGITGEQVMALKPGQAYRWLIQPMTSMGQKWGQPDGPNGWPEAAENWATPQGLAARIDWAMRIPPKLRPDLPDPRQLLQAALGDTASEALQWAVPKAESTQEGIAIVLASADFNRR</sequence>
<dbReference type="Pfam" id="PF08811">
    <property type="entry name" value="DUF1800"/>
    <property type="match status" value="1"/>
</dbReference>
<evidence type="ECO:0000313" key="2">
    <source>
        <dbReference type="EMBL" id="RMC34736.1"/>
    </source>
</evidence>
<dbReference type="OrthoDB" id="9772295at2"/>